<protein>
    <submittedName>
        <fullName evidence="1">Uncharacterized protein</fullName>
    </submittedName>
</protein>
<dbReference type="EMBL" id="JAVHNQ010000001">
    <property type="protein sequence ID" value="KAK6359012.1"/>
    <property type="molecule type" value="Genomic_DNA"/>
</dbReference>
<proteinExistence type="predicted"/>
<accession>A0AAV9VC46</accession>
<reference evidence="1 2" key="1">
    <citation type="submission" date="2019-10" db="EMBL/GenBank/DDBJ databases">
        <authorList>
            <person name="Palmer J.M."/>
        </authorList>
    </citation>
    <scope>NUCLEOTIDE SEQUENCE [LARGE SCALE GENOMIC DNA]</scope>
    <source>
        <strain evidence="1 2">TWF696</strain>
    </source>
</reference>
<dbReference type="AlphaFoldDB" id="A0AAV9VC46"/>
<dbReference type="Proteomes" id="UP001375240">
    <property type="component" value="Unassembled WGS sequence"/>
</dbReference>
<organism evidence="1 2">
    <name type="scientific">Orbilia brochopaga</name>
    <dbReference type="NCBI Taxonomy" id="3140254"/>
    <lineage>
        <taxon>Eukaryota</taxon>
        <taxon>Fungi</taxon>
        <taxon>Dikarya</taxon>
        <taxon>Ascomycota</taxon>
        <taxon>Pezizomycotina</taxon>
        <taxon>Orbiliomycetes</taxon>
        <taxon>Orbiliales</taxon>
        <taxon>Orbiliaceae</taxon>
        <taxon>Orbilia</taxon>
    </lineage>
</organism>
<sequence length="131" mass="14961">MTNPVSRGVLWCFVKAKLCPPTGHMHFVFRTMCKLERRATQRSLHTYIPFNDIQRHICGLPTTVFFLLLLFQCIQSIDSIRNPAEYSSILLLDTSLNVFDKTLDPLSLRSSRLAFSFFPGFGCASPTESER</sequence>
<evidence type="ECO:0000313" key="1">
    <source>
        <dbReference type="EMBL" id="KAK6359012.1"/>
    </source>
</evidence>
<comment type="caution">
    <text evidence="1">The sequence shown here is derived from an EMBL/GenBank/DDBJ whole genome shotgun (WGS) entry which is preliminary data.</text>
</comment>
<name>A0AAV9VC46_9PEZI</name>
<evidence type="ECO:0000313" key="2">
    <source>
        <dbReference type="Proteomes" id="UP001375240"/>
    </source>
</evidence>
<gene>
    <name evidence="1" type="ORF">TWF696_000184</name>
</gene>
<keyword evidence="2" id="KW-1185">Reference proteome</keyword>